<dbReference type="EMBL" id="JADBGQ010000001">
    <property type="protein sequence ID" value="KAG5414400.1"/>
    <property type="molecule type" value="Genomic_DNA"/>
</dbReference>
<reference evidence="1 2" key="1">
    <citation type="submission" date="2021-03" db="EMBL/GenBank/DDBJ databases">
        <authorList>
            <person name="King G.J."/>
            <person name="Bancroft I."/>
            <person name="Baten A."/>
            <person name="Bloomfield J."/>
            <person name="Borpatragohain P."/>
            <person name="He Z."/>
            <person name="Irish N."/>
            <person name="Irwin J."/>
            <person name="Liu K."/>
            <person name="Mauleon R.P."/>
            <person name="Moore J."/>
            <person name="Morris R."/>
            <person name="Ostergaard L."/>
            <person name="Wang B."/>
            <person name="Wells R."/>
        </authorList>
    </citation>
    <scope>NUCLEOTIDE SEQUENCE [LARGE SCALE GENOMIC DNA]</scope>
    <source>
        <strain evidence="1">R-o-18</strain>
        <tissue evidence="1">Leaf</tissue>
    </source>
</reference>
<protein>
    <submittedName>
        <fullName evidence="1">Uncharacterized protein</fullName>
    </submittedName>
</protein>
<sequence>MDLLLGSFPKGYYSYLEGYYDLLADFSSTSLIPIFGIVKTHVQLYIIRLTDTKVANKVLIAKKESIEEGAEHFQYCNSTVHGVMLDDVARFLNLLTTTQFWASMAYLSQEHWKRRCWSITKSMENEIVVEAFMNFRTHT</sequence>
<gene>
    <name evidence="1" type="primary">A01g503830.1_BraROA</name>
    <name evidence="1" type="ORF">IGI04_001967</name>
</gene>
<evidence type="ECO:0000313" key="2">
    <source>
        <dbReference type="Proteomes" id="UP000823674"/>
    </source>
</evidence>
<organism evidence="1 2">
    <name type="scientific">Brassica rapa subsp. trilocularis</name>
    <dbReference type="NCBI Taxonomy" id="1813537"/>
    <lineage>
        <taxon>Eukaryota</taxon>
        <taxon>Viridiplantae</taxon>
        <taxon>Streptophyta</taxon>
        <taxon>Embryophyta</taxon>
        <taxon>Tracheophyta</taxon>
        <taxon>Spermatophyta</taxon>
        <taxon>Magnoliopsida</taxon>
        <taxon>eudicotyledons</taxon>
        <taxon>Gunneridae</taxon>
        <taxon>Pentapetalae</taxon>
        <taxon>rosids</taxon>
        <taxon>malvids</taxon>
        <taxon>Brassicales</taxon>
        <taxon>Brassicaceae</taxon>
        <taxon>Brassiceae</taxon>
        <taxon>Brassica</taxon>
    </lineage>
</organism>
<comment type="caution">
    <text evidence="1">The sequence shown here is derived from an EMBL/GenBank/DDBJ whole genome shotgun (WGS) entry which is preliminary data.</text>
</comment>
<feature type="non-terminal residue" evidence="1">
    <location>
        <position position="139"/>
    </location>
</feature>
<proteinExistence type="predicted"/>
<name>A0ABQ7NWE6_BRACM</name>
<evidence type="ECO:0000313" key="1">
    <source>
        <dbReference type="EMBL" id="KAG5414400.1"/>
    </source>
</evidence>
<accession>A0ABQ7NWE6</accession>
<dbReference type="Proteomes" id="UP000823674">
    <property type="component" value="Chromosome A01"/>
</dbReference>
<keyword evidence="2" id="KW-1185">Reference proteome</keyword>